<comment type="caution">
    <text evidence="1">Lacks conserved residue(s) required for the propagation of feature annotation.</text>
</comment>
<evidence type="ECO:0000259" key="4">
    <source>
        <dbReference type="PROSITE" id="PS50095"/>
    </source>
</evidence>
<dbReference type="AlphaFoldDB" id="A0A9Q0JXK6"/>
<protein>
    <recommendedName>
        <fullName evidence="4">PLAT domain-containing protein</fullName>
    </recommendedName>
</protein>
<dbReference type="PANTHER" id="PTHR31718">
    <property type="entry name" value="PLAT DOMAIN-CONTAINING PROTEIN"/>
    <property type="match status" value="1"/>
</dbReference>
<name>A0A9Q0JXK6_9MAGN</name>
<reference evidence="5" key="1">
    <citation type="journal article" date="2023" name="Plant J.">
        <title>The genome of the king protea, Protea cynaroides.</title>
        <authorList>
            <person name="Chang J."/>
            <person name="Duong T.A."/>
            <person name="Schoeman C."/>
            <person name="Ma X."/>
            <person name="Roodt D."/>
            <person name="Barker N."/>
            <person name="Li Z."/>
            <person name="Van de Peer Y."/>
            <person name="Mizrachi E."/>
        </authorList>
    </citation>
    <scope>NUCLEOTIDE SEQUENCE</scope>
    <source>
        <tissue evidence="5">Young leaves</tissue>
    </source>
</reference>
<dbReference type="OrthoDB" id="5322100at2759"/>
<feature type="compositionally biased region" description="Low complexity" evidence="2">
    <location>
        <begin position="195"/>
        <end position="207"/>
    </location>
</feature>
<dbReference type="InterPro" id="IPR036392">
    <property type="entry name" value="PLAT/LH2_dom_sf"/>
</dbReference>
<feature type="compositionally biased region" description="Basic and acidic residues" evidence="2">
    <location>
        <begin position="185"/>
        <end position="194"/>
    </location>
</feature>
<organism evidence="5 6">
    <name type="scientific">Protea cynaroides</name>
    <dbReference type="NCBI Taxonomy" id="273540"/>
    <lineage>
        <taxon>Eukaryota</taxon>
        <taxon>Viridiplantae</taxon>
        <taxon>Streptophyta</taxon>
        <taxon>Embryophyta</taxon>
        <taxon>Tracheophyta</taxon>
        <taxon>Spermatophyta</taxon>
        <taxon>Magnoliopsida</taxon>
        <taxon>Proteales</taxon>
        <taxon>Proteaceae</taxon>
        <taxon>Protea</taxon>
    </lineage>
</organism>
<keyword evidence="6" id="KW-1185">Reference proteome</keyword>
<sequence length="207" mass="23437">MEMTSRRFRSLIYFALFLSSAAAAQSDSEKCVYTLYVRTGSVIKSGTNSKISVELDDESGRSVKVEDLKEWGMMSSDYDYFERGNLDIFSGISPCVGFPVCRLNLTSDGSGQHHGWYCEYVEVTATAPHQKCSKTIFYVQQWLADDAAPYRLSAVRDVCGQQQMEKHGKTDQPLIVKRYQSHDNDHHNNCDHDNTTTTTRTTTMTIK</sequence>
<keyword evidence="3" id="KW-0732">Signal</keyword>
<accession>A0A9Q0JXK6</accession>
<evidence type="ECO:0000256" key="3">
    <source>
        <dbReference type="SAM" id="SignalP"/>
    </source>
</evidence>
<evidence type="ECO:0000313" key="6">
    <source>
        <dbReference type="Proteomes" id="UP001141806"/>
    </source>
</evidence>
<dbReference type="SUPFAM" id="SSF49723">
    <property type="entry name" value="Lipase/lipooxygenase domain (PLAT/LH2 domain)"/>
    <property type="match status" value="1"/>
</dbReference>
<feature type="signal peptide" evidence="3">
    <location>
        <begin position="1"/>
        <end position="23"/>
    </location>
</feature>
<dbReference type="InterPro" id="IPR010417">
    <property type="entry name" value="Embryo-specific_ATS3"/>
</dbReference>
<feature type="chain" id="PRO_5040370222" description="PLAT domain-containing protein" evidence="3">
    <location>
        <begin position="24"/>
        <end position="207"/>
    </location>
</feature>
<evidence type="ECO:0000256" key="2">
    <source>
        <dbReference type="SAM" id="MobiDB-lite"/>
    </source>
</evidence>
<proteinExistence type="predicted"/>
<dbReference type="Pfam" id="PF06232">
    <property type="entry name" value="ATS3"/>
    <property type="match status" value="1"/>
</dbReference>
<feature type="domain" description="PLAT" evidence="4">
    <location>
        <begin position="31"/>
        <end position="157"/>
    </location>
</feature>
<gene>
    <name evidence="5" type="ORF">NE237_011970</name>
</gene>
<dbReference type="PROSITE" id="PS50095">
    <property type="entry name" value="PLAT"/>
    <property type="match status" value="1"/>
</dbReference>
<dbReference type="InterPro" id="IPR001024">
    <property type="entry name" value="PLAT/LH2_dom"/>
</dbReference>
<evidence type="ECO:0000313" key="5">
    <source>
        <dbReference type="EMBL" id="KAJ4955187.1"/>
    </source>
</evidence>
<dbReference type="EMBL" id="JAMYWD010000011">
    <property type="protein sequence ID" value="KAJ4955187.1"/>
    <property type="molecule type" value="Genomic_DNA"/>
</dbReference>
<dbReference type="PANTHER" id="PTHR31718:SF47">
    <property type="entry name" value="OS06G0206401 PROTEIN"/>
    <property type="match status" value="1"/>
</dbReference>
<dbReference type="Gene3D" id="2.60.60.20">
    <property type="entry name" value="PLAT/LH2 domain"/>
    <property type="match status" value="1"/>
</dbReference>
<evidence type="ECO:0000256" key="1">
    <source>
        <dbReference type="PROSITE-ProRule" id="PRU00152"/>
    </source>
</evidence>
<dbReference type="Proteomes" id="UP001141806">
    <property type="component" value="Unassembled WGS sequence"/>
</dbReference>
<comment type="caution">
    <text evidence="5">The sequence shown here is derived from an EMBL/GenBank/DDBJ whole genome shotgun (WGS) entry which is preliminary data.</text>
</comment>
<feature type="region of interest" description="Disordered" evidence="2">
    <location>
        <begin position="185"/>
        <end position="207"/>
    </location>
</feature>